<keyword evidence="2" id="KW-1185">Reference proteome</keyword>
<dbReference type="Pfam" id="PF19673">
    <property type="entry name" value="DUF6176"/>
    <property type="match status" value="1"/>
</dbReference>
<dbReference type="eggNOG" id="ENOG5033AIE">
    <property type="taxonomic scope" value="Bacteria"/>
</dbReference>
<organism evidence="1 2">
    <name type="scientific">Micavibrio aeruginosavorus (strain ARL-13)</name>
    <dbReference type="NCBI Taxonomy" id="856793"/>
    <lineage>
        <taxon>Bacteria</taxon>
        <taxon>Pseudomonadati</taxon>
        <taxon>Bdellovibrionota</taxon>
        <taxon>Bdellovibrionia</taxon>
        <taxon>Bdellovibrionales</taxon>
        <taxon>Pseudobdellovibrionaceae</taxon>
        <taxon>Micavibrio</taxon>
    </lineage>
</organism>
<name>G2KQL0_MICAA</name>
<dbReference type="EMBL" id="CP002382">
    <property type="protein sequence ID" value="AEP09938.1"/>
    <property type="molecule type" value="Genomic_DNA"/>
</dbReference>
<accession>G2KQL0</accession>
<proteinExistence type="predicted"/>
<evidence type="ECO:0000313" key="1">
    <source>
        <dbReference type="EMBL" id="AEP09938.1"/>
    </source>
</evidence>
<dbReference type="Proteomes" id="UP000009286">
    <property type="component" value="Chromosome"/>
</dbReference>
<dbReference type="KEGG" id="mai:MICA_1623"/>
<gene>
    <name evidence="1" type="ordered locus">MICA_1623</name>
</gene>
<dbReference type="HOGENOM" id="CLU_2288261_0_0_5"/>
<reference evidence="1 2" key="1">
    <citation type="journal article" date="2011" name="BMC Genomics">
        <title>Genomic insights into an obligate epibiotic bacterial predator: Micavibrio aeruginosavorus ARL-13.</title>
        <authorList>
            <person name="Wang Z."/>
            <person name="Kadouri D."/>
            <person name="Wu M."/>
        </authorList>
    </citation>
    <scope>NUCLEOTIDE SEQUENCE [LARGE SCALE GENOMIC DNA]</scope>
    <source>
        <strain evidence="1 2">ARL-13</strain>
    </source>
</reference>
<evidence type="ECO:0000313" key="2">
    <source>
        <dbReference type="Proteomes" id="UP000009286"/>
    </source>
</evidence>
<dbReference type="InterPro" id="IPR046174">
    <property type="entry name" value="DUF6176"/>
</dbReference>
<protein>
    <submittedName>
        <fullName evidence="1">Uncharacterized protein</fullName>
    </submittedName>
</protein>
<dbReference type="AlphaFoldDB" id="G2KQL0"/>
<sequence>MRAIKEWETFLKTHKNDVMHTLKAEGVLLESVFLEKSGADNYLIYIMACPDFEHARETAKESKNIVDEFHKKFKQDWWEDSEELEPLIFFYNDQSSQGTKI</sequence>